<sequence length="108" mass="11752">KSGLRGGAIVCSCAREIGFFSLPHMLCGSVIDGEPIPQMNRSTSSSAARYSVVGQLQQKIPSTPIFHLLSPLHTHISLDILLGRLKDFTYLHKQGVDLVWKVGNIPPT</sequence>
<comment type="caution">
    <text evidence="1">The sequence shown here is derived from an EMBL/GenBank/DDBJ whole genome shotgun (WGS) entry which is preliminary data.</text>
</comment>
<name>A0ABV0MM44_9TELE</name>
<keyword evidence="2" id="KW-1185">Reference proteome</keyword>
<dbReference type="Proteomes" id="UP001476798">
    <property type="component" value="Unassembled WGS sequence"/>
</dbReference>
<organism evidence="1 2">
    <name type="scientific">Goodea atripinnis</name>
    <dbReference type="NCBI Taxonomy" id="208336"/>
    <lineage>
        <taxon>Eukaryota</taxon>
        <taxon>Metazoa</taxon>
        <taxon>Chordata</taxon>
        <taxon>Craniata</taxon>
        <taxon>Vertebrata</taxon>
        <taxon>Euteleostomi</taxon>
        <taxon>Actinopterygii</taxon>
        <taxon>Neopterygii</taxon>
        <taxon>Teleostei</taxon>
        <taxon>Neoteleostei</taxon>
        <taxon>Acanthomorphata</taxon>
        <taxon>Ovalentaria</taxon>
        <taxon>Atherinomorphae</taxon>
        <taxon>Cyprinodontiformes</taxon>
        <taxon>Goodeidae</taxon>
        <taxon>Goodea</taxon>
    </lineage>
</organism>
<gene>
    <name evidence="1" type="ORF">GOODEAATRI_030789</name>
</gene>
<accession>A0ABV0MM44</accession>
<evidence type="ECO:0000313" key="1">
    <source>
        <dbReference type="EMBL" id="MEQ2160170.1"/>
    </source>
</evidence>
<dbReference type="EMBL" id="JAHRIO010004983">
    <property type="protein sequence ID" value="MEQ2160170.1"/>
    <property type="molecule type" value="Genomic_DNA"/>
</dbReference>
<reference evidence="1 2" key="1">
    <citation type="submission" date="2021-06" db="EMBL/GenBank/DDBJ databases">
        <authorList>
            <person name="Palmer J.M."/>
        </authorList>
    </citation>
    <scope>NUCLEOTIDE SEQUENCE [LARGE SCALE GENOMIC DNA]</scope>
    <source>
        <strain evidence="1 2">GA_2019</strain>
        <tissue evidence="1">Muscle</tissue>
    </source>
</reference>
<feature type="non-terminal residue" evidence="1">
    <location>
        <position position="1"/>
    </location>
</feature>
<protein>
    <submittedName>
        <fullName evidence="1">Uncharacterized protein</fullName>
    </submittedName>
</protein>
<proteinExistence type="predicted"/>
<evidence type="ECO:0000313" key="2">
    <source>
        <dbReference type="Proteomes" id="UP001476798"/>
    </source>
</evidence>